<evidence type="ECO:0000313" key="2">
    <source>
        <dbReference type="EMBL" id="KAH6876855.1"/>
    </source>
</evidence>
<evidence type="ECO:0000313" key="3">
    <source>
        <dbReference type="Proteomes" id="UP000777438"/>
    </source>
</evidence>
<name>A0A9P8VWX9_9HYPO</name>
<reference evidence="2 3" key="1">
    <citation type="journal article" date="2021" name="Nat. Commun.">
        <title>Genetic determinants of endophytism in the Arabidopsis root mycobiome.</title>
        <authorList>
            <person name="Mesny F."/>
            <person name="Miyauchi S."/>
            <person name="Thiergart T."/>
            <person name="Pickel B."/>
            <person name="Atanasova L."/>
            <person name="Karlsson M."/>
            <person name="Huettel B."/>
            <person name="Barry K.W."/>
            <person name="Haridas S."/>
            <person name="Chen C."/>
            <person name="Bauer D."/>
            <person name="Andreopoulos W."/>
            <person name="Pangilinan J."/>
            <person name="LaButti K."/>
            <person name="Riley R."/>
            <person name="Lipzen A."/>
            <person name="Clum A."/>
            <person name="Drula E."/>
            <person name="Henrissat B."/>
            <person name="Kohler A."/>
            <person name="Grigoriev I.V."/>
            <person name="Martin F.M."/>
            <person name="Hacquard S."/>
        </authorList>
    </citation>
    <scope>NUCLEOTIDE SEQUENCE [LARGE SCALE GENOMIC DNA]</scope>
    <source>
        <strain evidence="2 3">MPI-CAGE-CH-0241</strain>
    </source>
</reference>
<sequence>MLSLSPTNSTLFVKPAAMKPLLPKGRVVKFYRVQKPPARPRNTLARIINDNKIKNATFDKFCNSLISVLQSWSWVCDFSGALEGLANCTVQCCRHQPHISLDDCITLKCDVHVLNFLKGGTLDLRIKDQSINAILSYRTKILGVRNDTDLLRERLKNHLIKFPIDILRKRRGVLIPCGDFASELQKIFPLLRDDEYLSPVQSATGTDIPTWTRPGGPARTHGADAYNGAYSGSGNQADHNLGMNSETTNASSTITSG</sequence>
<dbReference type="Proteomes" id="UP000777438">
    <property type="component" value="Unassembled WGS sequence"/>
</dbReference>
<dbReference type="EMBL" id="JAGPYM010000032">
    <property type="protein sequence ID" value="KAH6876855.1"/>
    <property type="molecule type" value="Genomic_DNA"/>
</dbReference>
<gene>
    <name evidence="2" type="ORF">B0T10DRAFT_464972</name>
</gene>
<feature type="compositionally biased region" description="Polar residues" evidence="1">
    <location>
        <begin position="230"/>
        <end position="257"/>
    </location>
</feature>
<accession>A0A9P8VWX9</accession>
<comment type="caution">
    <text evidence="2">The sequence shown here is derived from an EMBL/GenBank/DDBJ whole genome shotgun (WGS) entry which is preliminary data.</text>
</comment>
<keyword evidence="3" id="KW-1185">Reference proteome</keyword>
<feature type="region of interest" description="Disordered" evidence="1">
    <location>
        <begin position="203"/>
        <end position="257"/>
    </location>
</feature>
<dbReference type="AlphaFoldDB" id="A0A9P8VWX9"/>
<proteinExistence type="predicted"/>
<evidence type="ECO:0000256" key="1">
    <source>
        <dbReference type="SAM" id="MobiDB-lite"/>
    </source>
</evidence>
<organism evidence="2 3">
    <name type="scientific">Thelonectria olida</name>
    <dbReference type="NCBI Taxonomy" id="1576542"/>
    <lineage>
        <taxon>Eukaryota</taxon>
        <taxon>Fungi</taxon>
        <taxon>Dikarya</taxon>
        <taxon>Ascomycota</taxon>
        <taxon>Pezizomycotina</taxon>
        <taxon>Sordariomycetes</taxon>
        <taxon>Hypocreomycetidae</taxon>
        <taxon>Hypocreales</taxon>
        <taxon>Nectriaceae</taxon>
        <taxon>Thelonectria</taxon>
    </lineage>
</organism>
<protein>
    <submittedName>
        <fullName evidence="2">Uncharacterized protein</fullName>
    </submittedName>
</protein>